<dbReference type="OMA" id="DTARCYS"/>
<dbReference type="GO" id="GO:0043025">
    <property type="term" value="C:neuronal cell body"/>
    <property type="evidence" value="ECO:0007669"/>
    <property type="project" value="TreeGrafter"/>
</dbReference>
<evidence type="ECO:0000313" key="2">
    <source>
        <dbReference type="Proteomes" id="UP000008068"/>
    </source>
</evidence>
<dbReference type="Proteomes" id="UP000008068">
    <property type="component" value="Unassembled WGS sequence"/>
</dbReference>
<dbReference type="STRING" id="135651.G0NM73"/>
<dbReference type="AlphaFoldDB" id="G0NM73"/>
<proteinExistence type="predicted"/>
<dbReference type="PANTHER" id="PTHR34722:SF1">
    <property type="entry name" value="HOMOLOG OF ODR-2 (TWO)"/>
    <property type="match status" value="1"/>
</dbReference>
<dbReference type="GO" id="GO:0042048">
    <property type="term" value="P:olfactory behavior"/>
    <property type="evidence" value="ECO:0007669"/>
    <property type="project" value="TreeGrafter"/>
</dbReference>
<dbReference type="EMBL" id="GL379909">
    <property type="protein sequence ID" value="EGT34036.1"/>
    <property type="molecule type" value="Genomic_DNA"/>
</dbReference>
<dbReference type="HOGENOM" id="CLU_117347_0_1_1"/>
<sequence length="179" mass="20252">MLSLLNGSVWAQNTVVGPFLTSDTARCYSCMSKLYEAVWPSLSHIYKKPRNFTDDCDDERISEGRVPIVHCPTICVSLFEQPNIAGVRIKGYIRGCMSDVLISGFNQTIVTWYRWMHRDSCRPYRKKELFKLGGESTDDSTIDVCTCYADHCNGNSASSSFPVSFVSLMVLSSWILLFF</sequence>
<dbReference type="FunCoup" id="G0NM73">
    <property type="interactions" value="247"/>
</dbReference>
<dbReference type="InterPro" id="IPR010558">
    <property type="entry name" value="Ly-6-related"/>
</dbReference>
<dbReference type="GO" id="GO:0030424">
    <property type="term" value="C:axon"/>
    <property type="evidence" value="ECO:0007669"/>
    <property type="project" value="TreeGrafter"/>
</dbReference>
<evidence type="ECO:0000313" key="1">
    <source>
        <dbReference type="EMBL" id="EGT34036.1"/>
    </source>
</evidence>
<keyword evidence="2" id="KW-1185">Reference proteome</keyword>
<reference evidence="2" key="1">
    <citation type="submission" date="2011-07" db="EMBL/GenBank/DDBJ databases">
        <authorList>
            <consortium name="Caenorhabditis brenneri Sequencing and Analysis Consortium"/>
            <person name="Wilson R.K."/>
        </authorList>
    </citation>
    <scope>NUCLEOTIDE SEQUENCE [LARGE SCALE GENOMIC DNA]</scope>
    <source>
        <strain evidence="2">PB2801</strain>
    </source>
</reference>
<organism evidence="2">
    <name type="scientific">Caenorhabditis brenneri</name>
    <name type="common">Nematode worm</name>
    <dbReference type="NCBI Taxonomy" id="135651"/>
    <lineage>
        <taxon>Eukaryota</taxon>
        <taxon>Metazoa</taxon>
        <taxon>Ecdysozoa</taxon>
        <taxon>Nematoda</taxon>
        <taxon>Chromadorea</taxon>
        <taxon>Rhabditida</taxon>
        <taxon>Rhabditina</taxon>
        <taxon>Rhabditomorpha</taxon>
        <taxon>Rhabditoidea</taxon>
        <taxon>Rhabditidae</taxon>
        <taxon>Peloderinae</taxon>
        <taxon>Caenorhabditis</taxon>
    </lineage>
</organism>
<dbReference type="OrthoDB" id="5824333at2759"/>
<dbReference type="Pfam" id="PF06579">
    <property type="entry name" value="Ly-6_related"/>
    <property type="match status" value="1"/>
</dbReference>
<gene>
    <name evidence="1" type="primary">Cbn-hot-1</name>
    <name evidence="1" type="ORF">CAEBREN_17655</name>
</gene>
<accession>G0NM73</accession>
<protein>
    <submittedName>
        <fullName evidence="1">CBN-HOT-1 protein</fullName>
    </submittedName>
</protein>
<dbReference type="InParanoid" id="G0NM73"/>
<dbReference type="PANTHER" id="PTHR34722">
    <property type="entry name" value="HOMOLOG OF ODR-2 (TWO)-RELATED"/>
    <property type="match status" value="1"/>
</dbReference>
<dbReference type="eggNOG" id="ENOG502S0J9">
    <property type="taxonomic scope" value="Eukaryota"/>
</dbReference>
<name>G0NM73_CAEBE</name>
<dbReference type="GO" id="GO:1990834">
    <property type="term" value="P:response to odorant"/>
    <property type="evidence" value="ECO:0007669"/>
    <property type="project" value="TreeGrafter"/>
</dbReference>